<dbReference type="AlphaFoldDB" id="A0A5R9L2J9"/>
<accession>A0A5R9L2J9</accession>
<gene>
    <name evidence="1" type="ORF">FEN17_02300</name>
</gene>
<evidence type="ECO:0000313" key="2">
    <source>
        <dbReference type="Proteomes" id="UP000306402"/>
    </source>
</evidence>
<evidence type="ECO:0000313" key="1">
    <source>
        <dbReference type="EMBL" id="TLV02480.1"/>
    </source>
</evidence>
<proteinExistence type="predicted"/>
<dbReference type="Proteomes" id="UP000306402">
    <property type="component" value="Unassembled WGS sequence"/>
</dbReference>
<comment type="caution">
    <text evidence="1">The sequence shown here is derived from an EMBL/GenBank/DDBJ whole genome shotgun (WGS) entry which is preliminary data.</text>
</comment>
<name>A0A5R9L2J9_9BACT</name>
<sequence>MAIWQYHFILVPAASIDTVNFDDFQTSDGLVDDERFWTVFPMDVSAFMPIKTFIPQKQSWSENIVQFGELDKSCCEIFMEDQRVVSVRFRVDFTSDYSSLLDSMIEFCLFNGISILDEHLSSVPLNALAIALLMQDSPQFHMMNKLRR</sequence>
<dbReference type="OrthoDB" id="982601at2"/>
<keyword evidence="2" id="KW-1185">Reference proteome</keyword>
<dbReference type="EMBL" id="VCEJ01000002">
    <property type="protein sequence ID" value="TLV02480.1"/>
    <property type="molecule type" value="Genomic_DNA"/>
</dbReference>
<dbReference type="RefSeq" id="WP_138363691.1">
    <property type="nucleotide sequence ID" value="NZ_VCEJ01000002.1"/>
</dbReference>
<reference evidence="1 2" key="1">
    <citation type="submission" date="2019-05" db="EMBL/GenBank/DDBJ databases">
        <authorList>
            <person name="Qu J.-H."/>
        </authorList>
    </citation>
    <scope>NUCLEOTIDE SEQUENCE [LARGE SCALE GENOMIC DNA]</scope>
    <source>
        <strain evidence="1 2">T17</strain>
    </source>
</reference>
<organism evidence="1 2">
    <name type="scientific">Dyadobacter luticola</name>
    <dbReference type="NCBI Taxonomy" id="1979387"/>
    <lineage>
        <taxon>Bacteria</taxon>
        <taxon>Pseudomonadati</taxon>
        <taxon>Bacteroidota</taxon>
        <taxon>Cytophagia</taxon>
        <taxon>Cytophagales</taxon>
        <taxon>Spirosomataceae</taxon>
        <taxon>Dyadobacter</taxon>
    </lineage>
</organism>
<protein>
    <submittedName>
        <fullName evidence="1">Uncharacterized protein</fullName>
    </submittedName>
</protein>